<organism evidence="1 2">
    <name type="scientific">Magallana gigas</name>
    <name type="common">Pacific oyster</name>
    <name type="synonym">Crassostrea gigas</name>
    <dbReference type="NCBI Taxonomy" id="29159"/>
    <lineage>
        <taxon>Eukaryota</taxon>
        <taxon>Metazoa</taxon>
        <taxon>Spiralia</taxon>
        <taxon>Lophotrochozoa</taxon>
        <taxon>Mollusca</taxon>
        <taxon>Bivalvia</taxon>
        <taxon>Autobranchia</taxon>
        <taxon>Pteriomorphia</taxon>
        <taxon>Ostreida</taxon>
        <taxon>Ostreoidea</taxon>
        <taxon>Ostreidae</taxon>
        <taxon>Magallana</taxon>
    </lineage>
</organism>
<protein>
    <submittedName>
        <fullName evidence="1">Uncharacterized protein</fullName>
    </submittedName>
</protein>
<proteinExistence type="predicted"/>
<keyword evidence="2" id="KW-1185">Reference proteome</keyword>
<name>A0A8W8HLW0_MAGGI</name>
<dbReference type="AlphaFoldDB" id="A0A8W8HLW0"/>
<sequence>RVVPQRPAFALSSDWVAPPADWDDRDHYIYSPRGMFYTNTKYVLHKDFTVNPEWISEKMTVSEFSPVYRTCALRYGWCS</sequence>
<accession>A0A8W8HLW0</accession>
<evidence type="ECO:0000313" key="2">
    <source>
        <dbReference type="Proteomes" id="UP000005408"/>
    </source>
</evidence>
<reference evidence="1" key="1">
    <citation type="submission" date="2022-08" db="UniProtKB">
        <authorList>
            <consortium name="EnsemblMetazoa"/>
        </authorList>
    </citation>
    <scope>IDENTIFICATION</scope>
    <source>
        <strain evidence="1">05x7-T-G4-1.051#20</strain>
    </source>
</reference>
<evidence type="ECO:0000313" key="1">
    <source>
        <dbReference type="EnsemblMetazoa" id="G10172.10:cds"/>
    </source>
</evidence>
<dbReference type="EnsemblMetazoa" id="G10172.10">
    <property type="protein sequence ID" value="G10172.10:cds"/>
    <property type="gene ID" value="G10172"/>
</dbReference>
<dbReference type="Proteomes" id="UP000005408">
    <property type="component" value="Unassembled WGS sequence"/>
</dbReference>